<gene>
    <name evidence="1" type="ORF">SAMN05444586_1005133</name>
</gene>
<proteinExistence type="predicted"/>
<reference evidence="2" key="1">
    <citation type="submission" date="2016-10" db="EMBL/GenBank/DDBJ databases">
        <authorList>
            <person name="Varghese N."/>
            <person name="Submissions S."/>
        </authorList>
    </citation>
    <scope>NUCLEOTIDE SEQUENCE [LARGE SCALE GENOMIC DNA]</scope>
    <source>
        <strain evidence="2">ANC 5076</strain>
    </source>
</reference>
<name>A0A1I6RLC8_9GAMM</name>
<keyword evidence="2" id="KW-1185">Reference proteome</keyword>
<protein>
    <submittedName>
        <fullName evidence="1">Uncharacterized protein</fullName>
    </submittedName>
</protein>
<dbReference type="RefSeq" id="WP_074944852.1">
    <property type="nucleotide sequence ID" value="NZ_FOZU01000005.1"/>
</dbReference>
<evidence type="ECO:0000313" key="1">
    <source>
        <dbReference type="EMBL" id="SFS65541.1"/>
    </source>
</evidence>
<dbReference type="Proteomes" id="UP000182827">
    <property type="component" value="Unassembled WGS sequence"/>
</dbReference>
<sequence length="68" mass="7724">MSKNTENLEHGIIPAGTRIKLYEGSITILEDTVVDANQEWINKAIKDQDDFFNQEKCYMDTSSKKSIG</sequence>
<dbReference type="EMBL" id="FOZU01000005">
    <property type="protein sequence ID" value="SFS65541.1"/>
    <property type="molecule type" value="Genomic_DNA"/>
</dbReference>
<accession>A0A1I6RLC8</accession>
<organism evidence="1 2">
    <name type="scientific">Acinetobacter bohemicus</name>
    <dbReference type="NCBI Taxonomy" id="1435036"/>
    <lineage>
        <taxon>Bacteria</taxon>
        <taxon>Pseudomonadati</taxon>
        <taxon>Pseudomonadota</taxon>
        <taxon>Gammaproteobacteria</taxon>
        <taxon>Moraxellales</taxon>
        <taxon>Moraxellaceae</taxon>
        <taxon>Acinetobacter</taxon>
    </lineage>
</organism>
<dbReference type="AlphaFoldDB" id="A0A1I6RLC8"/>
<evidence type="ECO:0000313" key="2">
    <source>
        <dbReference type="Proteomes" id="UP000182827"/>
    </source>
</evidence>